<protein>
    <submittedName>
        <fullName evidence="2">Uncharacterized protein</fullName>
    </submittedName>
</protein>
<feature type="transmembrane region" description="Helical" evidence="1">
    <location>
        <begin position="192"/>
        <end position="211"/>
    </location>
</feature>
<feature type="transmembrane region" description="Helical" evidence="1">
    <location>
        <begin position="49"/>
        <end position="76"/>
    </location>
</feature>
<dbReference type="Proteomes" id="UP000007939">
    <property type="component" value="Chromosome"/>
</dbReference>
<reference evidence="3" key="1">
    <citation type="submission" date="2011-04" db="EMBL/GenBank/DDBJ databases">
        <title>The complete genome of Spirochaeta coccoides DSM 17374.</title>
        <authorList>
            <person name="Lucas S."/>
            <person name="Copeland A."/>
            <person name="Lapidus A."/>
            <person name="Bruce D."/>
            <person name="Goodwin L."/>
            <person name="Pitluck S."/>
            <person name="Peters L."/>
            <person name="Kyrpides N."/>
            <person name="Mavromatis K."/>
            <person name="Pagani I."/>
            <person name="Ivanova N."/>
            <person name="Ovchinnikova G."/>
            <person name="Lu M."/>
            <person name="Detter J.C."/>
            <person name="Tapia R."/>
            <person name="Han C."/>
            <person name="Land M."/>
            <person name="Hauser L."/>
            <person name="Markowitz V."/>
            <person name="Cheng J.-F."/>
            <person name="Hugenholtz P."/>
            <person name="Woyke T."/>
            <person name="Wu D."/>
            <person name="Spring S."/>
            <person name="Schroeder M."/>
            <person name="Brambilla E."/>
            <person name="Klenk H.-P."/>
            <person name="Eisen J.A."/>
        </authorList>
    </citation>
    <scope>NUCLEOTIDE SEQUENCE [LARGE SCALE GENOMIC DNA]</scope>
    <source>
        <strain evidence="3">ATCC BAA-1237 / DSM 17374 / SPN1</strain>
    </source>
</reference>
<accession>F4GLI9</accession>
<keyword evidence="1" id="KW-0472">Membrane</keyword>
<reference evidence="2 3" key="2">
    <citation type="journal article" date="2012" name="Stand. Genomic Sci.">
        <title>Complete genome sequence of the termite hindgut bacterium Spirochaeta coccoides type strain (SPN1(T)), reclassification in the genus Sphaerochaeta as Sphaerochaeta coccoides comb. nov. and emendations of the family Spirochaetaceae and the genus Sphaerochaeta.</title>
        <authorList>
            <person name="Abt B."/>
            <person name="Han C."/>
            <person name="Scheuner C."/>
            <person name="Lu M."/>
            <person name="Lapidus A."/>
            <person name="Nolan M."/>
            <person name="Lucas S."/>
            <person name="Hammon N."/>
            <person name="Deshpande S."/>
            <person name="Cheng J.F."/>
            <person name="Tapia R."/>
            <person name="Goodwin L.A."/>
            <person name="Pitluck S."/>
            <person name="Liolios K."/>
            <person name="Pagani I."/>
            <person name="Ivanova N."/>
            <person name="Mavromatis K."/>
            <person name="Mikhailova N."/>
            <person name="Huntemann M."/>
            <person name="Pati A."/>
            <person name="Chen A."/>
            <person name="Palaniappan K."/>
            <person name="Land M."/>
            <person name="Hauser L."/>
            <person name="Brambilla E.M."/>
            <person name="Rohde M."/>
            <person name="Spring S."/>
            <person name="Gronow S."/>
            <person name="Goker M."/>
            <person name="Woyke T."/>
            <person name="Bristow J."/>
            <person name="Eisen J.A."/>
            <person name="Markowitz V."/>
            <person name="Hugenholtz P."/>
            <person name="Kyrpides N.C."/>
            <person name="Klenk H.P."/>
            <person name="Detter J.C."/>
        </authorList>
    </citation>
    <scope>NUCLEOTIDE SEQUENCE [LARGE SCALE GENOMIC DNA]</scope>
    <source>
        <strain evidence="3">ATCC BAA-1237 / DSM 17374 / SPN1</strain>
    </source>
</reference>
<dbReference type="AlphaFoldDB" id="F4GLI9"/>
<name>F4GLI9_PARC1</name>
<keyword evidence="3" id="KW-1185">Reference proteome</keyword>
<feature type="transmembrane region" description="Helical" evidence="1">
    <location>
        <begin position="97"/>
        <end position="119"/>
    </location>
</feature>
<evidence type="ECO:0000256" key="1">
    <source>
        <dbReference type="SAM" id="Phobius"/>
    </source>
</evidence>
<feature type="transmembrane region" description="Helical" evidence="1">
    <location>
        <begin position="21"/>
        <end position="43"/>
    </location>
</feature>
<dbReference type="EMBL" id="CP002659">
    <property type="protein sequence ID" value="AEC01959.1"/>
    <property type="molecule type" value="Genomic_DNA"/>
</dbReference>
<evidence type="ECO:0000313" key="3">
    <source>
        <dbReference type="Proteomes" id="UP000007939"/>
    </source>
</evidence>
<dbReference type="KEGG" id="scc:Spico_0733"/>
<feature type="transmembrane region" description="Helical" evidence="1">
    <location>
        <begin position="167"/>
        <end position="186"/>
    </location>
</feature>
<dbReference type="RefSeq" id="WP_013739355.1">
    <property type="nucleotide sequence ID" value="NC_015436.1"/>
</dbReference>
<dbReference type="HOGENOM" id="CLU_1065349_0_0_12"/>
<keyword evidence="1" id="KW-1133">Transmembrane helix</keyword>
<gene>
    <name evidence="2" type="ordered locus">Spico_0733</name>
</gene>
<dbReference type="OrthoDB" id="360806at2"/>
<sequence>MVGFFIKKAFFDGWDNLIGLVVHNLGFLLVFVGAYGGMSLMAIDGYSVVGIIALVIISAVYSFYCAVVSWQTCLYADYKREGFRALKEGFSRLWRHGVLHFFINTALILIVFFVLPFYFLQNTTLAFIFGMFVFWVFVIVGLAMQYFFPLACRMSGDRPMKTFRKCFILLADNLGFSLFLIFHGIISGVLSLVLVGLTPGTGGILLSRQVAVKLLMFKYDYLEEHPETDRKHIPWEDLLFDEREKVGHRSIKNMIFPWKD</sequence>
<dbReference type="STRING" id="760011.Spico_0733"/>
<dbReference type="eggNOG" id="ENOG5032R5W">
    <property type="taxonomic scope" value="Bacteria"/>
</dbReference>
<proteinExistence type="predicted"/>
<organism evidence="2 3">
    <name type="scientific">Parasphaerochaeta coccoides (strain ATCC BAA-1237 / DSM 17374 / SPN1)</name>
    <name type="common">Sphaerochaeta coccoides</name>
    <dbReference type="NCBI Taxonomy" id="760011"/>
    <lineage>
        <taxon>Bacteria</taxon>
        <taxon>Pseudomonadati</taxon>
        <taxon>Spirochaetota</taxon>
        <taxon>Spirochaetia</taxon>
        <taxon>Spirochaetales</taxon>
        <taxon>Sphaerochaetaceae</taxon>
        <taxon>Parasphaerochaeta</taxon>
    </lineage>
</organism>
<feature type="transmembrane region" description="Helical" evidence="1">
    <location>
        <begin position="125"/>
        <end position="147"/>
    </location>
</feature>
<evidence type="ECO:0000313" key="2">
    <source>
        <dbReference type="EMBL" id="AEC01959.1"/>
    </source>
</evidence>
<keyword evidence="1" id="KW-0812">Transmembrane</keyword>